<organism evidence="2 3">
    <name type="scientific">Callosobruchus maculatus</name>
    <name type="common">Southern cowpea weevil</name>
    <name type="synonym">Pulse bruchid</name>
    <dbReference type="NCBI Taxonomy" id="64391"/>
    <lineage>
        <taxon>Eukaryota</taxon>
        <taxon>Metazoa</taxon>
        <taxon>Ecdysozoa</taxon>
        <taxon>Arthropoda</taxon>
        <taxon>Hexapoda</taxon>
        <taxon>Insecta</taxon>
        <taxon>Pterygota</taxon>
        <taxon>Neoptera</taxon>
        <taxon>Endopterygota</taxon>
        <taxon>Coleoptera</taxon>
        <taxon>Polyphaga</taxon>
        <taxon>Cucujiformia</taxon>
        <taxon>Chrysomeloidea</taxon>
        <taxon>Chrysomelidae</taxon>
        <taxon>Bruchinae</taxon>
        <taxon>Bruchini</taxon>
        <taxon>Callosobruchus</taxon>
    </lineage>
</organism>
<dbReference type="AlphaFoldDB" id="A0A653C5B0"/>
<evidence type="ECO:0000313" key="2">
    <source>
        <dbReference type="EMBL" id="VEN42299.1"/>
    </source>
</evidence>
<keyword evidence="3" id="KW-1185">Reference proteome</keyword>
<name>A0A653C5B0_CALMS</name>
<feature type="coiled-coil region" evidence="1">
    <location>
        <begin position="63"/>
        <end position="90"/>
    </location>
</feature>
<dbReference type="EMBL" id="CAACVG010006884">
    <property type="protein sequence ID" value="VEN42299.1"/>
    <property type="molecule type" value="Genomic_DNA"/>
</dbReference>
<sequence>MVDKDTFLTNTRRDYKWPYPKPMVPRPTQPPLKTKPINFYVAQLVEPYCHCDAHLYEPEMGRYKKLAQKEASLYQKLEELNQRMAILSSDILDHPCDDDDEKMETIYQTDYIKKGIPLTKYRKLMAAIDSPVGIPVKGEVIGTGRGYRDPTRFRYAAFPKPTIDVCPQVEFTRTPTLVDEWFAPRTGSTEYQDTFSKMGLNIIKSRQQYMEPLPSSRRRADDPCS</sequence>
<reference evidence="2 3" key="1">
    <citation type="submission" date="2019-01" db="EMBL/GenBank/DDBJ databases">
        <authorList>
            <person name="Sayadi A."/>
        </authorList>
    </citation>
    <scope>NUCLEOTIDE SEQUENCE [LARGE SCALE GENOMIC DNA]</scope>
</reference>
<gene>
    <name evidence="2" type="ORF">CALMAC_LOCUS5836</name>
</gene>
<evidence type="ECO:0000313" key="3">
    <source>
        <dbReference type="Proteomes" id="UP000410492"/>
    </source>
</evidence>
<protein>
    <submittedName>
        <fullName evidence="2">Uncharacterized protein</fullName>
    </submittedName>
</protein>
<dbReference type="OrthoDB" id="7570424at2759"/>
<evidence type="ECO:0000256" key="1">
    <source>
        <dbReference type="SAM" id="Coils"/>
    </source>
</evidence>
<dbReference type="Proteomes" id="UP000410492">
    <property type="component" value="Unassembled WGS sequence"/>
</dbReference>
<keyword evidence="1" id="KW-0175">Coiled coil</keyword>
<accession>A0A653C5B0</accession>
<proteinExistence type="predicted"/>